<dbReference type="EMBL" id="BKCJ010008641">
    <property type="protein sequence ID" value="GEU83228.1"/>
    <property type="molecule type" value="Genomic_DNA"/>
</dbReference>
<reference evidence="1" key="1">
    <citation type="journal article" date="2019" name="Sci. Rep.">
        <title>Draft genome of Tanacetum cinerariifolium, the natural source of mosquito coil.</title>
        <authorList>
            <person name="Yamashiro T."/>
            <person name="Shiraishi A."/>
            <person name="Satake H."/>
            <person name="Nakayama K."/>
        </authorList>
    </citation>
    <scope>NUCLEOTIDE SEQUENCE</scope>
</reference>
<sequence>MGEVDVILGIRIKHERNGLAISHSHYIEEVLKKFNYFECTPVSTPMDTSENLMPNNGQAVSQLEYSIVIGYLMYAMTCIRPDIAFAMDKLSRYTSNLGTHHWQAIQRVPKYLKKTMNYRLTYTGYPLVLKGYTIAS</sequence>
<organism evidence="1">
    <name type="scientific">Tanacetum cinerariifolium</name>
    <name type="common">Dalmatian daisy</name>
    <name type="synonym">Chrysanthemum cinerariifolium</name>
    <dbReference type="NCBI Taxonomy" id="118510"/>
    <lineage>
        <taxon>Eukaryota</taxon>
        <taxon>Viridiplantae</taxon>
        <taxon>Streptophyta</taxon>
        <taxon>Embryophyta</taxon>
        <taxon>Tracheophyta</taxon>
        <taxon>Spermatophyta</taxon>
        <taxon>Magnoliopsida</taxon>
        <taxon>eudicotyledons</taxon>
        <taxon>Gunneridae</taxon>
        <taxon>Pentapetalae</taxon>
        <taxon>asterids</taxon>
        <taxon>campanulids</taxon>
        <taxon>Asterales</taxon>
        <taxon>Asteraceae</taxon>
        <taxon>Asteroideae</taxon>
        <taxon>Anthemideae</taxon>
        <taxon>Anthemidinae</taxon>
        <taxon>Tanacetum</taxon>
    </lineage>
</organism>
<gene>
    <name evidence="1" type="ORF">Tci_055206</name>
</gene>
<evidence type="ECO:0000313" key="1">
    <source>
        <dbReference type="EMBL" id="GEU83228.1"/>
    </source>
</evidence>
<protein>
    <submittedName>
        <fullName evidence="1">Zinc finger, CCHC-type</fullName>
    </submittedName>
</protein>
<proteinExistence type="predicted"/>
<dbReference type="PANTHER" id="PTHR11439">
    <property type="entry name" value="GAG-POL-RELATED RETROTRANSPOSON"/>
    <property type="match status" value="1"/>
</dbReference>
<name>A0A6L2NAL7_TANCI</name>
<comment type="caution">
    <text evidence="1">The sequence shown here is derived from an EMBL/GenBank/DDBJ whole genome shotgun (WGS) entry which is preliminary data.</text>
</comment>
<accession>A0A6L2NAL7</accession>
<dbReference type="PANTHER" id="PTHR11439:SF521">
    <property type="entry name" value="RNA-DIRECTED DNA POLYMERASE"/>
    <property type="match status" value="1"/>
</dbReference>
<dbReference type="AlphaFoldDB" id="A0A6L2NAL7"/>